<evidence type="ECO:0000313" key="7">
    <source>
        <dbReference type="EMBL" id="KAH6606148.1"/>
    </source>
</evidence>
<evidence type="ECO:0000313" key="8">
    <source>
        <dbReference type="Proteomes" id="UP000827724"/>
    </source>
</evidence>
<keyword evidence="6" id="KW-0812">Transmembrane</keyword>
<evidence type="ECO:0000256" key="6">
    <source>
        <dbReference type="SAM" id="Phobius"/>
    </source>
</evidence>
<proteinExistence type="predicted"/>
<organism evidence="7 8">
    <name type="scientific">Trichoderma cornu-damae</name>
    <dbReference type="NCBI Taxonomy" id="654480"/>
    <lineage>
        <taxon>Eukaryota</taxon>
        <taxon>Fungi</taxon>
        <taxon>Dikarya</taxon>
        <taxon>Ascomycota</taxon>
        <taxon>Pezizomycotina</taxon>
        <taxon>Sordariomycetes</taxon>
        <taxon>Hypocreomycetidae</taxon>
        <taxon>Hypocreales</taxon>
        <taxon>Hypocreaceae</taxon>
        <taxon>Trichoderma</taxon>
    </lineage>
</organism>
<dbReference type="PANTHER" id="PTHR47171:SF1">
    <property type="entry name" value="ZN(II)2CYS6 TRANSCRIPTION FACTOR (EUROFUNG)"/>
    <property type="match status" value="1"/>
</dbReference>
<evidence type="ECO:0000256" key="4">
    <source>
        <dbReference type="ARBA" id="ARBA00023163"/>
    </source>
</evidence>
<keyword evidence="8" id="KW-1185">Reference proteome</keyword>
<dbReference type="Proteomes" id="UP000827724">
    <property type="component" value="Unassembled WGS sequence"/>
</dbReference>
<name>A0A9P8QNZ6_9HYPO</name>
<comment type="caution">
    <text evidence="7">The sequence shown here is derived from an EMBL/GenBank/DDBJ whole genome shotgun (WGS) entry which is preliminary data.</text>
</comment>
<evidence type="ECO:0000256" key="1">
    <source>
        <dbReference type="ARBA" id="ARBA00022833"/>
    </source>
</evidence>
<accession>A0A9P8QNZ6</accession>
<feature type="transmembrane region" description="Helical" evidence="6">
    <location>
        <begin position="12"/>
        <end position="29"/>
    </location>
</feature>
<keyword evidence="6" id="KW-1133">Transmembrane helix</keyword>
<reference evidence="7" key="1">
    <citation type="submission" date="2021-08" db="EMBL/GenBank/DDBJ databases">
        <title>Chromosome-Level Trichoderma cornu-damae using Hi-C Data.</title>
        <authorList>
            <person name="Kim C.S."/>
        </authorList>
    </citation>
    <scope>NUCLEOTIDE SEQUENCE</scope>
    <source>
        <strain evidence="7">KA19-0412C</strain>
    </source>
</reference>
<feature type="region of interest" description="Disordered" evidence="5">
    <location>
        <begin position="84"/>
        <end position="108"/>
    </location>
</feature>
<keyword evidence="4" id="KW-0804">Transcription</keyword>
<evidence type="ECO:0000256" key="2">
    <source>
        <dbReference type="ARBA" id="ARBA00023015"/>
    </source>
</evidence>
<gene>
    <name evidence="7" type="ORF">Trco_005301</name>
</gene>
<dbReference type="PANTHER" id="PTHR47171">
    <property type="entry name" value="FARA-RELATED"/>
    <property type="match status" value="1"/>
</dbReference>
<keyword evidence="6" id="KW-0472">Membrane</keyword>
<keyword evidence="3" id="KW-0238">DNA-binding</keyword>
<evidence type="ECO:0008006" key="9">
    <source>
        <dbReference type="Google" id="ProtNLM"/>
    </source>
</evidence>
<evidence type="ECO:0000256" key="3">
    <source>
        <dbReference type="ARBA" id="ARBA00023125"/>
    </source>
</evidence>
<dbReference type="OrthoDB" id="5121955at2759"/>
<evidence type="ECO:0000256" key="5">
    <source>
        <dbReference type="SAM" id="MobiDB-lite"/>
    </source>
</evidence>
<sequence length="195" mass="21633">MSTQGTLRYGQMHLITSIFSALCIHTITIRRGTGLTRRLAEHRAETCLLCLKEVQKYWRINITVLDLFLQYLDRSIAARLHGMQPDTLIPPPPTVNQAPSSKETNDSKSVAAIDASTLDTNPDSRSQNANDAAAARDIPIPNLGPGHYLAQEEFQEQYFNLISQGDDVLGDLQLFLQGEDFSQAGSGFNMLERSL</sequence>
<protein>
    <recommendedName>
        <fullName evidence="9">Transcription factor domain-containing protein</fullName>
    </recommendedName>
</protein>
<dbReference type="EMBL" id="JAIWOZ010000004">
    <property type="protein sequence ID" value="KAH6606148.1"/>
    <property type="molecule type" value="Genomic_DNA"/>
</dbReference>
<dbReference type="InterPro" id="IPR052073">
    <property type="entry name" value="Amide_Lactam_Regulators"/>
</dbReference>
<dbReference type="AlphaFoldDB" id="A0A9P8QNZ6"/>
<keyword evidence="1" id="KW-0862">Zinc</keyword>
<keyword evidence="2" id="KW-0805">Transcription regulation</keyword>
<dbReference type="GO" id="GO:0003677">
    <property type="term" value="F:DNA binding"/>
    <property type="evidence" value="ECO:0007669"/>
    <property type="project" value="UniProtKB-KW"/>
</dbReference>